<reference evidence="1 2" key="1">
    <citation type="submission" date="2017-02" db="EMBL/GenBank/DDBJ databases">
        <authorList>
            <person name="Peterson S.W."/>
        </authorList>
    </citation>
    <scope>NUCLEOTIDE SEQUENCE [LARGE SCALE GENOMIC DNA]</scope>
    <source>
        <strain evidence="1 2">DSM 45154</strain>
    </source>
</reference>
<dbReference type="OrthoDB" id="4543339at2"/>
<evidence type="ECO:0000313" key="1">
    <source>
        <dbReference type="EMBL" id="SJZ55268.1"/>
    </source>
</evidence>
<dbReference type="AlphaFoldDB" id="A0A1T4LL80"/>
<dbReference type="Gene3D" id="3.40.830.10">
    <property type="entry name" value="LigB-like"/>
    <property type="match status" value="1"/>
</dbReference>
<evidence type="ECO:0008006" key="3">
    <source>
        <dbReference type="Google" id="ProtNLM"/>
    </source>
</evidence>
<gene>
    <name evidence="1" type="ORF">SAMN02745673_00720</name>
</gene>
<organism evidence="1 2">
    <name type="scientific">Marinactinospora thermotolerans DSM 45154</name>
    <dbReference type="NCBI Taxonomy" id="1122192"/>
    <lineage>
        <taxon>Bacteria</taxon>
        <taxon>Bacillati</taxon>
        <taxon>Actinomycetota</taxon>
        <taxon>Actinomycetes</taxon>
        <taxon>Streptosporangiales</taxon>
        <taxon>Nocardiopsidaceae</taxon>
        <taxon>Marinactinospora</taxon>
    </lineage>
</organism>
<dbReference type="Proteomes" id="UP000190637">
    <property type="component" value="Unassembled WGS sequence"/>
</dbReference>
<proteinExistence type="predicted"/>
<dbReference type="RefSeq" id="WP_078760147.1">
    <property type="nucleotide sequence ID" value="NZ_FUWS01000002.1"/>
</dbReference>
<name>A0A1T4LL80_9ACTN</name>
<dbReference type="SUPFAM" id="SSF53213">
    <property type="entry name" value="LigB-like"/>
    <property type="match status" value="1"/>
</dbReference>
<dbReference type="STRING" id="1122192.SAMN02745673_00720"/>
<protein>
    <recommendedName>
        <fullName evidence="3">Catalytic LigB subunit of aromatic ring-opening dioxygenase</fullName>
    </recommendedName>
</protein>
<evidence type="ECO:0000313" key="2">
    <source>
        <dbReference type="Proteomes" id="UP000190637"/>
    </source>
</evidence>
<accession>A0A1T4LL80</accession>
<dbReference type="CDD" id="cd07951">
    <property type="entry name" value="ED_3B_N_AMMECR1"/>
    <property type="match status" value="1"/>
</dbReference>
<sequence>MLIAAAVCPHPPLLVPEVAQGAAGELDTVRAACDRAVAGLLEAGADRIVVVGAGTATGWHGPEAGGDLTAYGVGVRTGGVPTVLPLSLTLGRWLAERAGATPDAYAEIAGDAGPQECREMGRRLAAQAPRVAALVMGDGSARRDTTSPGYLDERARRYDTEVADALARADTRALAGLAPEPARELLVAGRPAWQVLAEAARGAGLRGELLAHEAPYGVGYFVASWSR</sequence>
<keyword evidence="2" id="KW-1185">Reference proteome</keyword>
<dbReference type="EMBL" id="FUWS01000002">
    <property type="protein sequence ID" value="SJZ55268.1"/>
    <property type="molecule type" value="Genomic_DNA"/>
</dbReference>